<dbReference type="Proteomes" id="UP000373269">
    <property type="component" value="Chromosome"/>
</dbReference>
<dbReference type="EMBL" id="CP126101">
    <property type="protein sequence ID" value="WHY53741.1"/>
    <property type="molecule type" value="Genomic_DNA"/>
</dbReference>
<evidence type="ECO:0000256" key="1">
    <source>
        <dbReference type="ARBA" id="ARBA00004613"/>
    </source>
</evidence>
<comment type="subunit">
    <text evidence="7">Interacts directly with the sensor histidine kinase ComP and stimulates its activity.</text>
</comment>
<evidence type="ECO:0000256" key="2">
    <source>
        <dbReference type="ARBA" id="ARBA00022525"/>
    </source>
</evidence>
<name>A0AAX3X4H3_9BACI</name>
<protein>
    <recommendedName>
        <fullName evidence="8">ComX pheromone</fullName>
    </recommendedName>
    <alternativeName>
        <fullName evidence="9">Competence pheromone</fullName>
    </alternativeName>
</protein>
<reference evidence="10 12" key="1">
    <citation type="submission" date="2019-11" db="EMBL/GenBank/DDBJ databases">
        <title>Whole Genome Sequencing and Comparative Genomic Analyses of Lysinibacillus pakistanensis LZH-9, a Halotolerant Strain with Excellent COD Removal Capability.</title>
        <authorList>
            <person name="Zhou H."/>
        </authorList>
    </citation>
    <scope>NUCLEOTIDE SEQUENCE [LARGE SCALE GENOMIC DNA]</scope>
    <source>
        <strain evidence="10 12">LZH-9</strain>
    </source>
</reference>
<proteinExistence type="predicted"/>
<evidence type="ECO:0000313" key="11">
    <source>
        <dbReference type="EMBL" id="WHY53741.1"/>
    </source>
</evidence>
<dbReference type="Proteomes" id="UP001178322">
    <property type="component" value="Chromosome"/>
</dbReference>
<evidence type="ECO:0000313" key="10">
    <source>
        <dbReference type="EMBL" id="QGG51351.1"/>
    </source>
</evidence>
<dbReference type="AlphaFoldDB" id="A0AAX3X4H3"/>
<evidence type="ECO:0000256" key="6">
    <source>
        <dbReference type="ARBA" id="ARBA00023289"/>
    </source>
</evidence>
<evidence type="ECO:0000256" key="4">
    <source>
        <dbReference type="ARBA" id="ARBA00023287"/>
    </source>
</evidence>
<keyword evidence="5" id="KW-0449">Lipoprotein</keyword>
<keyword evidence="12" id="KW-1185">Reference proteome</keyword>
<keyword evidence="6" id="KW-0636">Prenylation</keyword>
<evidence type="ECO:0000256" key="9">
    <source>
        <dbReference type="ARBA" id="ARBA00030321"/>
    </source>
</evidence>
<reference evidence="11" key="2">
    <citation type="submission" date="2023-05" db="EMBL/GenBank/DDBJ databases">
        <title>Comparative genomics of Bacillaceae isolates and their secondary metabolite potential.</title>
        <authorList>
            <person name="Song L."/>
            <person name="Nielsen L.J."/>
            <person name="Mohite O."/>
            <person name="Xu X."/>
            <person name="Weber T."/>
            <person name="Kovacs A.T."/>
        </authorList>
    </citation>
    <scope>NUCLEOTIDE SEQUENCE</scope>
    <source>
        <strain evidence="11">LY1</strain>
    </source>
</reference>
<keyword evidence="3" id="KW-0588">Pheromone</keyword>
<dbReference type="RefSeq" id="WP_283872189.1">
    <property type="nucleotide sequence ID" value="NZ_CP045835.1"/>
</dbReference>
<evidence type="ECO:0000256" key="7">
    <source>
        <dbReference type="ARBA" id="ARBA00029483"/>
    </source>
</evidence>
<comment type="subcellular location">
    <subcellularLocation>
        <location evidence="1">Secreted</location>
    </subcellularLocation>
</comment>
<keyword evidence="2" id="KW-0964">Secreted</keyword>
<evidence type="ECO:0000313" key="13">
    <source>
        <dbReference type="Proteomes" id="UP001178322"/>
    </source>
</evidence>
<dbReference type="EMBL" id="CP045835">
    <property type="protein sequence ID" value="QGG51351.1"/>
    <property type="molecule type" value="Genomic_DNA"/>
</dbReference>
<evidence type="ECO:0000256" key="3">
    <source>
        <dbReference type="ARBA" id="ARBA00023044"/>
    </source>
</evidence>
<evidence type="ECO:0000256" key="5">
    <source>
        <dbReference type="ARBA" id="ARBA00023288"/>
    </source>
</evidence>
<evidence type="ECO:0000256" key="8">
    <source>
        <dbReference type="ARBA" id="ARBA00029545"/>
    </source>
</evidence>
<organism evidence="11 13">
    <name type="scientific">Lysinibacillus pakistanensis</name>
    <dbReference type="NCBI Taxonomy" id="759811"/>
    <lineage>
        <taxon>Bacteria</taxon>
        <taxon>Bacillati</taxon>
        <taxon>Bacillota</taxon>
        <taxon>Bacilli</taxon>
        <taxon>Bacillales</taxon>
        <taxon>Bacillaceae</taxon>
        <taxon>Lysinibacillus</taxon>
    </lineage>
</organism>
<sequence length="53" mass="6086">MINMIQYLEKNPSLLTLLKENKASLVGVTELEQKAIITSFDEDETCLETGFWH</sequence>
<dbReference type="GO" id="GO:0005186">
    <property type="term" value="F:pheromone activity"/>
    <property type="evidence" value="ECO:0007669"/>
    <property type="project" value="UniProtKB-KW"/>
</dbReference>
<evidence type="ECO:0000313" key="12">
    <source>
        <dbReference type="Proteomes" id="UP000373269"/>
    </source>
</evidence>
<dbReference type="GO" id="GO:0030420">
    <property type="term" value="P:establishment of competence for transformation"/>
    <property type="evidence" value="ECO:0007669"/>
    <property type="project" value="UniProtKB-KW"/>
</dbReference>
<gene>
    <name evidence="11" type="primary">comX</name>
    <name evidence="10" type="ORF">GDS87_10420</name>
    <name evidence="11" type="ORF">QNH24_11040</name>
</gene>
<accession>A0AAX3X4H3</accession>
<dbReference type="Pfam" id="PF05952">
    <property type="entry name" value="ComX"/>
    <property type="match status" value="1"/>
</dbReference>
<dbReference type="InterPro" id="IPR009233">
    <property type="entry name" value="Competence_ComX_Bacillus"/>
</dbReference>
<dbReference type="GO" id="GO:0005576">
    <property type="term" value="C:extracellular region"/>
    <property type="evidence" value="ECO:0007669"/>
    <property type="project" value="UniProtKB-SubCell"/>
</dbReference>
<keyword evidence="4" id="KW-0178">Competence</keyword>